<evidence type="ECO:0000256" key="3">
    <source>
        <dbReference type="ARBA" id="ARBA00022833"/>
    </source>
</evidence>
<dbReference type="GO" id="GO:0046872">
    <property type="term" value="F:metal ion binding"/>
    <property type="evidence" value="ECO:0007669"/>
    <property type="project" value="UniProtKB-KW"/>
</dbReference>
<organism evidence="6 7">
    <name type="scientific">Rugamonas rubra</name>
    <dbReference type="NCBI Taxonomy" id="758825"/>
    <lineage>
        <taxon>Bacteria</taxon>
        <taxon>Pseudomonadati</taxon>
        <taxon>Pseudomonadota</taxon>
        <taxon>Betaproteobacteria</taxon>
        <taxon>Burkholderiales</taxon>
        <taxon>Oxalobacteraceae</taxon>
        <taxon>Telluria group</taxon>
        <taxon>Rugamonas</taxon>
    </lineage>
</organism>
<keyword evidence="7" id="KW-1185">Reference proteome</keyword>
<dbReference type="PANTHER" id="PTHR33337:SF40">
    <property type="entry name" value="CENP-V_GFA DOMAIN-CONTAINING PROTEIN-RELATED"/>
    <property type="match status" value="1"/>
</dbReference>
<keyword evidence="2" id="KW-0479">Metal-binding</keyword>
<evidence type="ECO:0000256" key="4">
    <source>
        <dbReference type="ARBA" id="ARBA00023239"/>
    </source>
</evidence>
<dbReference type="RefSeq" id="WP_093383681.1">
    <property type="nucleotide sequence ID" value="NZ_FOTW01000005.1"/>
</dbReference>
<dbReference type="GO" id="GO:0016846">
    <property type="term" value="F:carbon-sulfur lyase activity"/>
    <property type="evidence" value="ECO:0007669"/>
    <property type="project" value="InterPro"/>
</dbReference>
<protein>
    <submittedName>
        <fullName evidence="6">Uncharacterized conserved protein</fullName>
    </submittedName>
</protein>
<dbReference type="STRING" id="758825.SAMN02982985_00677"/>
<dbReference type="Gene3D" id="3.90.1590.10">
    <property type="entry name" value="glutathione-dependent formaldehyde- activating enzyme (gfa)"/>
    <property type="match status" value="1"/>
</dbReference>
<evidence type="ECO:0000259" key="5">
    <source>
        <dbReference type="PROSITE" id="PS51891"/>
    </source>
</evidence>
<dbReference type="OrthoDB" id="327703at2"/>
<keyword evidence="3" id="KW-0862">Zinc</keyword>
<dbReference type="PANTHER" id="PTHR33337">
    <property type="entry name" value="GFA DOMAIN-CONTAINING PROTEIN"/>
    <property type="match status" value="1"/>
</dbReference>
<dbReference type="PROSITE" id="PS51891">
    <property type="entry name" value="CENP_V_GFA"/>
    <property type="match status" value="1"/>
</dbReference>
<proteinExistence type="inferred from homology"/>
<dbReference type="AlphaFoldDB" id="A0A1I4IQE4"/>
<dbReference type="SUPFAM" id="SSF51316">
    <property type="entry name" value="Mss4-like"/>
    <property type="match status" value="1"/>
</dbReference>
<dbReference type="InterPro" id="IPR011057">
    <property type="entry name" value="Mss4-like_sf"/>
</dbReference>
<feature type="domain" description="CENP-V/GFA" evidence="5">
    <location>
        <begin position="3"/>
        <end position="136"/>
    </location>
</feature>
<reference evidence="6 7" key="1">
    <citation type="submission" date="2016-10" db="EMBL/GenBank/DDBJ databases">
        <authorList>
            <person name="de Groot N.N."/>
        </authorList>
    </citation>
    <scope>NUCLEOTIDE SEQUENCE [LARGE SCALE GENOMIC DNA]</scope>
    <source>
        <strain evidence="6 7">ATCC 43154</strain>
    </source>
</reference>
<gene>
    <name evidence="6" type="ORF">SAMN02982985_00677</name>
</gene>
<evidence type="ECO:0000313" key="7">
    <source>
        <dbReference type="Proteomes" id="UP000199470"/>
    </source>
</evidence>
<dbReference type="Proteomes" id="UP000199470">
    <property type="component" value="Unassembled WGS sequence"/>
</dbReference>
<comment type="similarity">
    <text evidence="1">Belongs to the Gfa family.</text>
</comment>
<sequence>MSIPATVACLCGKVELALGAAPQARANCHCASCRDFYATPMLAASAWAAADVRVVKGELRRYAHPDKQMSRAFCADCGELMFGINRLGMTVLPNGLAARAAGGALPPALAPQMHLFYAERVLEVADALPKYLQGWDGPLLAD</sequence>
<keyword evidence="4" id="KW-0456">Lyase</keyword>
<accession>A0A1I4IQE4</accession>
<evidence type="ECO:0000256" key="2">
    <source>
        <dbReference type="ARBA" id="ARBA00022723"/>
    </source>
</evidence>
<dbReference type="EMBL" id="FOTW01000005">
    <property type="protein sequence ID" value="SFL55986.1"/>
    <property type="molecule type" value="Genomic_DNA"/>
</dbReference>
<evidence type="ECO:0000313" key="6">
    <source>
        <dbReference type="EMBL" id="SFL55986.1"/>
    </source>
</evidence>
<evidence type="ECO:0000256" key="1">
    <source>
        <dbReference type="ARBA" id="ARBA00005495"/>
    </source>
</evidence>
<dbReference type="InterPro" id="IPR006913">
    <property type="entry name" value="CENP-V/GFA"/>
</dbReference>
<name>A0A1I4IQE4_9BURK</name>
<dbReference type="Pfam" id="PF04828">
    <property type="entry name" value="GFA"/>
    <property type="match status" value="1"/>
</dbReference>